<feature type="transmembrane region" description="Helical" evidence="5">
    <location>
        <begin position="12"/>
        <end position="34"/>
    </location>
</feature>
<evidence type="ECO:0000313" key="7">
    <source>
        <dbReference type="EMBL" id="SEE60579.1"/>
    </source>
</evidence>
<feature type="transmembrane region" description="Helical" evidence="5">
    <location>
        <begin position="106"/>
        <end position="127"/>
    </location>
</feature>
<dbReference type="InterPro" id="IPR020846">
    <property type="entry name" value="MFS_dom"/>
</dbReference>
<keyword evidence="4 5" id="KW-0472">Membrane</keyword>
<evidence type="ECO:0000256" key="4">
    <source>
        <dbReference type="ARBA" id="ARBA00023136"/>
    </source>
</evidence>
<evidence type="ECO:0000256" key="3">
    <source>
        <dbReference type="ARBA" id="ARBA00022989"/>
    </source>
</evidence>
<keyword evidence="8" id="KW-1185">Reference proteome</keyword>
<evidence type="ECO:0000256" key="1">
    <source>
        <dbReference type="ARBA" id="ARBA00004141"/>
    </source>
</evidence>
<dbReference type="SUPFAM" id="SSF103473">
    <property type="entry name" value="MFS general substrate transporter"/>
    <property type="match status" value="1"/>
</dbReference>
<dbReference type="RefSeq" id="WP_053972832.1">
    <property type="nucleotide sequence ID" value="NZ_FNUE01000002.1"/>
</dbReference>
<dbReference type="EMBL" id="FNUE01000002">
    <property type="protein sequence ID" value="SEE60579.1"/>
    <property type="molecule type" value="Genomic_DNA"/>
</dbReference>
<dbReference type="PANTHER" id="PTHR23514">
    <property type="entry name" value="BYPASS OF STOP CODON PROTEIN 6"/>
    <property type="match status" value="1"/>
</dbReference>
<feature type="transmembrane region" description="Helical" evidence="5">
    <location>
        <begin position="46"/>
        <end position="66"/>
    </location>
</feature>
<feature type="transmembrane region" description="Helical" evidence="5">
    <location>
        <begin position="78"/>
        <end position="100"/>
    </location>
</feature>
<feature type="transmembrane region" description="Helical" evidence="5">
    <location>
        <begin position="333"/>
        <end position="354"/>
    </location>
</feature>
<feature type="transmembrane region" description="Helical" evidence="5">
    <location>
        <begin position="276"/>
        <end position="297"/>
    </location>
</feature>
<feature type="transmembrane region" description="Helical" evidence="5">
    <location>
        <begin position="165"/>
        <end position="187"/>
    </location>
</feature>
<keyword evidence="3 5" id="KW-1133">Transmembrane helix</keyword>
<dbReference type="PANTHER" id="PTHR23514:SF13">
    <property type="entry name" value="INNER MEMBRANE PROTEIN YBJJ"/>
    <property type="match status" value="1"/>
</dbReference>
<keyword evidence="2 5" id="KW-0812">Transmembrane</keyword>
<dbReference type="InterPro" id="IPR011701">
    <property type="entry name" value="MFS"/>
</dbReference>
<evidence type="ECO:0000313" key="8">
    <source>
        <dbReference type="Proteomes" id="UP000183071"/>
    </source>
</evidence>
<evidence type="ECO:0000256" key="5">
    <source>
        <dbReference type="SAM" id="Phobius"/>
    </source>
</evidence>
<dbReference type="Pfam" id="PF07690">
    <property type="entry name" value="MFS_1"/>
    <property type="match status" value="1"/>
</dbReference>
<evidence type="ECO:0000259" key="6">
    <source>
        <dbReference type="PROSITE" id="PS50850"/>
    </source>
</evidence>
<feature type="transmembrane region" description="Helical" evidence="5">
    <location>
        <begin position="208"/>
        <end position="226"/>
    </location>
</feature>
<proteinExistence type="predicted"/>
<evidence type="ECO:0000256" key="2">
    <source>
        <dbReference type="ARBA" id="ARBA00022692"/>
    </source>
</evidence>
<name>A0A1H5K763_9FLAO</name>
<feature type="transmembrane region" description="Helical" evidence="5">
    <location>
        <begin position="139"/>
        <end position="159"/>
    </location>
</feature>
<feature type="transmembrane region" description="Helical" evidence="5">
    <location>
        <begin position="360"/>
        <end position="383"/>
    </location>
</feature>
<feature type="transmembrane region" description="Helical" evidence="5">
    <location>
        <begin position="246"/>
        <end position="264"/>
    </location>
</feature>
<dbReference type="CDD" id="cd17393">
    <property type="entry name" value="MFS_MosC_like"/>
    <property type="match status" value="1"/>
</dbReference>
<feature type="domain" description="Major facilitator superfamily (MFS) profile" evidence="6">
    <location>
        <begin position="1"/>
        <end position="386"/>
    </location>
</feature>
<dbReference type="PROSITE" id="PS50850">
    <property type="entry name" value="MFS"/>
    <property type="match status" value="1"/>
</dbReference>
<protein>
    <submittedName>
        <fullName evidence="7">Fucose permease</fullName>
    </submittedName>
</protein>
<dbReference type="InterPro" id="IPR051788">
    <property type="entry name" value="MFS_Transporter"/>
</dbReference>
<feature type="transmembrane region" description="Helical" evidence="5">
    <location>
        <begin position="303"/>
        <end position="321"/>
    </location>
</feature>
<dbReference type="Proteomes" id="UP000183071">
    <property type="component" value="Unassembled WGS sequence"/>
</dbReference>
<dbReference type="Gene3D" id="1.20.1250.20">
    <property type="entry name" value="MFS general substrate transporter like domains"/>
    <property type="match status" value="2"/>
</dbReference>
<gene>
    <name evidence="7" type="ORF">SAMN05444353_2673</name>
</gene>
<dbReference type="InterPro" id="IPR036259">
    <property type="entry name" value="MFS_trans_sf"/>
</dbReference>
<sequence>MNSLKLILTNKRYFSVVWVFCSLNIMIGTWVLYIPNVKANLGLNDAQIGFALFCVALGIISFLPIVPLLIKKVGLGKLTFLGIVIFSLAFTLPVFVNSYITLCFSLFIVGIFSGVTDIAMNALVSEIEKRDTINIMSSAHGFFSLGGVIGASIGSLLIGVISIPFYHMVLIAAAIIVVNLLLFKNYFHINESIEKKEGNSFSFKVLKPVIPVALIALVIMSSEGAIEHWSSIYLLEIVNIKNTTLSGIGFLVFSIMMTIGRFFGDGISAKIGSIKIIFLGSVFAILGYCCVLTTNFIITSIGFGVIGLGLSVIIPEVFRIAGKIEGVKASVGISMVSGIGFGGFLLGPVVLGYISNTFNLKISFLTLLLLTVIVALITINLMFKTRTK</sequence>
<organism evidence="7 8">
    <name type="scientific">Polaribacter dokdonensis DSW-5</name>
    <dbReference type="NCBI Taxonomy" id="1300348"/>
    <lineage>
        <taxon>Bacteria</taxon>
        <taxon>Pseudomonadati</taxon>
        <taxon>Bacteroidota</taxon>
        <taxon>Flavobacteriia</taxon>
        <taxon>Flavobacteriales</taxon>
        <taxon>Flavobacteriaceae</taxon>
    </lineage>
</organism>
<reference evidence="7 8" key="1">
    <citation type="submission" date="2016-10" db="EMBL/GenBank/DDBJ databases">
        <authorList>
            <person name="Varghese N."/>
            <person name="Submissions S."/>
        </authorList>
    </citation>
    <scope>NUCLEOTIDE SEQUENCE [LARGE SCALE GENOMIC DNA]</scope>
    <source>
        <strain evidence="7 8">DSW-5</strain>
    </source>
</reference>
<accession>A0A1H5K763</accession>
<comment type="caution">
    <text evidence="7">The sequence shown here is derived from an EMBL/GenBank/DDBJ whole genome shotgun (WGS) entry which is preliminary data.</text>
</comment>
<comment type="subcellular location">
    <subcellularLocation>
        <location evidence="1">Membrane</location>
        <topology evidence="1">Multi-pass membrane protein</topology>
    </subcellularLocation>
</comment>